<dbReference type="STRING" id="1321606.SAMD00020551_2926"/>
<accession>A0A0A8X6V8</accession>
<sequence>MKKKAASLMTAAILTSAFSGIASADSYTVKKGDTLSRIAHTYKTTVIDLKKTNKLSSDLIYVNQTLTVPGTTIVTKPVVAPAKPAANTDATSVYVVISGDTLGKIASQHKITLSDLMKWNNLSGHLIYPGQKLKVSNGSSETTPAPITSQPAPVSNAPKTPAQPAATAQSEYIIKSGDTLSGIGKQFGMSVHELKKLNNLQSDMIYVGQKLLVSKKADSTPSAPVQAPAKQPVPTVDSEVLAIAQDLIGVPYIWGGSTPEGFDCSGFIYYAFNKAGMKMGRYSSEGYYSRSYYVNDPQPGDLVFFENTYKPGISHMGIYLGNNEFIHASDNGVVISSLDNSYYKKHFDGFKRFY</sequence>
<dbReference type="Proteomes" id="UP000031014">
    <property type="component" value="Unassembled WGS sequence"/>
</dbReference>
<evidence type="ECO:0000256" key="8">
    <source>
        <dbReference type="SAM" id="SignalP"/>
    </source>
</evidence>
<feature type="compositionally biased region" description="Polar residues" evidence="7">
    <location>
        <begin position="135"/>
        <end position="153"/>
    </location>
</feature>
<evidence type="ECO:0000256" key="2">
    <source>
        <dbReference type="ARBA" id="ARBA00022670"/>
    </source>
</evidence>
<gene>
    <name evidence="11" type="ORF">SAMD00020551_2926</name>
</gene>
<keyword evidence="2" id="KW-0645">Protease</keyword>
<dbReference type="Gene3D" id="3.10.350.10">
    <property type="entry name" value="LysM domain"/>
    <property type="match status" value="3"/>
</dbReference>
<dbReference type="PROSITE" id="PS51782">
    <property type="entry name" value="LYSM"/>
    <property type="match status" value="3"/>
</dbReference>
<dbReference type="InterPro" id="IPR000064">
    <property type="entry name" value="NLP_P60_dom"/>
</dbReference>
<evidence type="ECO:0000256" key="7">
    <source>
        <dbReference type="SAM" id="MobiDB-lite"/>
    </source>
</evidence>
<dbReference type="Pfam" id="PF01476">
    <property type="entry name" value="LysM"/>
    <property type="match status" value="3"/>
</dbReference>
<dbReference type="Pfam" id="PF00877">
    <property type="entry name" value="NLPC_P60"/>
    <property type="match status" value="1"/>
</dbReference>
<dbReference type="InterPro" id="IPR051202">
    <property type="entry name" value="Peptidase_C40"/>
</dbReference>
<evidence type="ECO:0000256" key="4">
    <source>
        <dbReference type="ARBA" id="ARBA00022737"/>
    </source>
</evidence>
<dbReference type="CDD" id="cd00118">
    <property type="entry name" value="LysM"/>
    <property type="match status" value="3"/>
</dbReference>
<feature type="signal peptide" evidence="8">
    <location>
        <begin position="1"/>
        <end position="24"/>
    </location>
</feature>
<dbReference type="GO" id="GO:0008234">
    <property type="term" value="F:cysteine-type peptidase activity"/>
    <property type="evidence" value="ECO:0007669"/>
    <property type="project" value="UniProtKB-KW"/>
</dbReference>
<protein>
    <submittedName>
        <fullName evidence="11">NLP/P60 family protein</fullName>
    </submittedName>
</protein>
<reference evidence="11 12" key="1">
    <citation type="submission" date="2013-06" db="EMBL/GenBank/DDBJ databases">
        <title>Whole genome shotgun sequence of Bacillus selenatarsenatis SF-1.</title>
        <authorList>
            <person name="Kuroda M."/>
            <person name="Sei K."/>
            <person name="Yamashita M."/>
            <person name="Ike M."/>
        </authorList>
    </citation>
    <scope>NUCLEOTIDE SEQUENCE [LARGE SCALE GENOMIC DNA]</scope>
    <source>
        <strain evidence="11 12">SF-1</strain>
    </source>
</reference>
<dbReference type="AlphaFoldDB" id="A0A0A8X6V8"/>
<dbReference type="PANTHER" id="PTHR47053:SF1">
    <property type="entry name" value="MUREIN DD-ENDOPEPTIDASE MEPH-RELATED"/>
    <property type="match status" value="1"/>
</dbReference>
<comment type="caution">
    <text evidence="11">The sequence shown here is derived from an EMBL/GenBank/DDBJ whole genome shotgun (WGS) entry which is preliminary data.</text>
</comment>
<feature type="domain" description="LysM" evidence="9">
    <location>
        <begin position="25"/>
        <end position="68"/>
    </location>
</feature>
<dbReference type="SUPFAM" id="SSF54001">
    <property type="entry name" value="Cysteine proteinases"/>
    <property type="match status" value="1"/>
</dbReference>
<dbReference type="GO" id="GO:0006508">
    <property type="term" value="P:proteolysis"/>
    <property type="evidence" value="ECO:0007669"/>
    <property type="project" value="UniProtKB-KW"/>
</dbReference>
<evidence type="ECO:0000256" key="1">
    <source>
        <dbReference type="ARBA" id="ARBA00007074"/>
    </source>
</evidence>
<feature type="chain" id="PRO_5002058976" evidence="8">
    <location>
        <begin position="25"/>
        <end position="354"/>
    </location>
</feature>
<dbReference type="InterPro" id="IPR038765">
    <property type="entry name" value="Papain-like_cys_pep_sf"/>
</dbReference>
<dbReference type="EMBL" id="BASE01000069">
    <property type="protein sequence ID" value="GAM14772.1"/>
    <property type="molecule type" value="Genomic_DNA"/>
</dbReference>
<keyword evidence="3 8" id="KW-0732">Signal</keyword>
<proteinExistence type="inferred from homology"/>
<keyword evidence="5" id="KW-0378">Hydrolase</keyword>
<evidence type="ECO:0000313" key="11">
    <source>
        <dbReference type="EMBL" id="GAM14772.1"/>
    </source>
</evidence>
<evidence type="ECO:0000259" key="9">
    <source>
        <dbReference type="PROSITE" id="PS51782"/>
    </source>
</evidence>
<dbReference type="InterPro" id="IPR036779">
    <property type="entry name" value="LysM_dom_sf"/>
</dbReference>
<keyword evidence="12" id="KW-1185">Reference proteome</keyword>
<dbReference type="OrthoDB" id="9813368at2"/>
<evidence type="ECO:0000259" key="10">
    <source>
        <dbReference type="PROSITE" id="PS51935"/>
    </source>
</evidence>
<organism evidence="11 12">
    <name type="scientific">Mesobacillus selenatarsenatis (strain DSM 18680 / JCM 14380 / FERM P-15431 / SF-1)</name>
    <dbReference type="NCBI Taxonomy" id="1321606"/>
    <lineage>
        <taxon>Bacteria</taxon>
        <taxon>Bacillati</taxon>
        <taxon>Bacillota</taxon>
        <taxon>Bacilli</taxon>
        <taxon>Bacillales</taxon>
        <taxon>Bacillaceae</taxon>
        <taxon>Mesobacillus</taxon>
    </lineage>
</organism>
<feature type="domain" description="LysM" evidence="9">
    <location>
        <begin position="92"/>
        <end position="135"/>
    </location>
</feature>
<dbReference type="PANTHER" id="PTHR47053">
    <property type="entry name" value="MUREIN DD-ENDOPEPTIDASE MEPH-RELATED"/>
    <property type="match status" value="1"/>
</dbReference>
<name>A0A0A8X6V8_MESS1</name>
<dbReference type="PROSITE" id="PS51935">
    <property type="entry name" value="NLPC_P60"/>
    <property type="match status" value="1"/>
</dbReference>
<dbReference type="SMART" id="SM00257">
    <property type="entry name" value="LysM"/>
    <property type="match status" value="3"/>
</dbReference>
<keyword evidence="6" id="KW-0788">Thiol protease</keyword>
<evidence type="ECO:0000256" key="3">
    <source>
        <dbReference type="ARBA" id="ARBA00022729"/>
    </source>
</evidence>
<evidence type="ECO:0000256" key="6">
    <source>
        <dbReference type="ARBA" id="ARBA00022807"/>
    </source>
</evidence>
<comment type="similarity">
    <text evidence="1">Belongs to the peptidase C40 family.</text>
</comment>
<feature type="compositionally biased region" description="Low complexity" evidence="7">
    <location>
        <begin position="157"/>
        <end position="168"/>
    </location>
</feature>
<dbReference type="InterPro" id="IPR018392">
    <property type="entry name" value="LysM"/>
</dbReference>
<dbReference type="Gene3D" id="3.90.1720.10">
    <property type="entry name" value="endopeptidase domain like (from Nostoc punctiforme)"/>
    <property type="match status" value="1"/>
</dbReference>
<dbReference type="RefSeq" id="WP_041966490.1">
    <property type="nucleotide sequence ID" value="NZ_BASE01000069.1"/>
</dbReference>
<feature type="domain" description="NlpC/P60" evidence="10">
    <location>
        <begin position="234"/>
        <end position="354"/>
    </location>
</feature>
<evidence type="ECO:0000256" key="5">
    <source>
        <dbReference type="ARBA" id="ARBA00022801"/>
    </source>
</evidence>
<keyword evidence="4" id="KW-0677">Repeat</keyword>
<evidence type="ECO:0000313" key="12">
    <source>
        <dbReference type="Proteomes" id="UP000031014"/>
    </source>
</evidence>
<feature type="domain" description="LysM" evidence="9">
    <location>
        <begin position="170"/>
        <end position="213"/>
    </location>
</feature>
<feature type="region of interest" description="Disordered" evidence="7">
    <location>
        <begin position="135"/>
        <end position="168"/>
    </location>
</feature>
<dbReference type="SUPFAM" id="SSF54106">
    <property type="entry name" value="LysM domain"/>
    <property type="match status" value="3"/>
</dbReference>